<dbReference type="Pfam" id="PF18895">
    <property type="entry name" value="T4SS_pilin"/>
    <property type="match status" value="1"/>
</dbReference>
<evidence type="ECO:0000256" key="1">
    <source>
        <dbReference type="SAM" id="Phobius"/>
    </source>
</evidence>
<keyword evidence="1" id="KW-1133">Transmembrane helix</keyword>
<dbReference type="InterPro" id="IPR043993">
    <property type="entry name" value="T4SS_pilin"/>
</dbReference>
<evidence type="ECO:0000313" key="2">
    <source>
        <dbReference type="EMBL" id="SNR69399.1"/>
    </source>
</evidence>
<keyword evidence="3" id="KW-1185">Reference proteome</keyword>
<reference evidence="2 3" key="1">
    <citation type="submission" date="2017-06" db="EMBL/GenBank/DDBJ databases">
        <authorList>
            <person name="Kim H.J."/>
            <person name="Triplett B.A."/>
        </authorList>
    </citation>
    <scope>NUCLEOTIDE SEQUENCE [LARGE SCALE GENOMIC DNA]</scope>
    <source>
        <strain evidence="2 3">DSM 8800</strain>
    </source>
</reference>
<dbReference type="RefSeq" id="WP_245810013.1">
    <property type="nucleotide sequence ID" value="NZ_FZNQ01000040.1"/>
</dbReference>
<feature type="transmembrane region" description="Helical" evidence="1">
    <location>
        <begin position="75"/>
        <end position="93"/>
    </location>
</feature>
<proteinExistence type="predicted"/>
<keyword evidence="1" id="KW-0812">Transmembrane</keyword>
<name>A0A238YGA3_HALVU</name>
<accession>A0A238YGA3</accession>
<dbReference type="Proteomes" id="UP000198397">
    <property type="component" value="Unassembled WGS sequence"/>
</dbReference>
<keyword evidence="1" id="KW-0472">Membrane</keyword>
<organism evidence="2 3">
    <name type="scientific">Halorubrum vacuolatum</name>
    <name type="common">Natronobacterium vacuolatum</name>
    <dbReference type="NCBI Taxonomy" id="63740"/>
    <lineage>
        <taxon>Archaea</taxon>
        <taxon>Methanobacteriati</taxon>
        <taxon>Methanobacteriota</taxon>
        <taxon>Stenosarchaea group</taxon>
        <taxon>Halobacteria</taxon>
        <taxon>Halobacteriales</taxon>
        <taxon>Haloferacaceae</taxon>
        <taxon>Halorubrum</taxon>
    </lineage>
</organism>
<sequence>MQPITRPEQFPLLQSTADELDCETPESFEPLLGLLDSLVELAFLGGILLGTLGFLVAALFLMLPGQDNSRRGKLVAKNVFIGAVLLLSAQLIVDFLVSQLGATLCT</sequence>
<gene>
    <name evidence="2" type="ORF">SAMN06264855_14012</name>
</gene>
<feature type="transmembrane region" description="Helical" evidence="1">
    <location>
        <begin position="41"/>
        <end position="63"/>
    </location>
</feature>
<evidence type="ECO:0000313" key="3">
    <source>
        <dbReference type="Proteomes" id="UP000198397"/>
    </source>
</evidence>
<protein>
    <submittedName>
        <fullName evidence="2">Uncharacterized protein</fullName>
    </submittedName>
</protein>
<dbReference type="AlphaFoldDB" id="A0A238YGA3"/>
<dbReference type="EMBL" id="FZNQ01000040">
    <property type="protein sequence ID" value="SNR69399.1"/>
    <property type="molecule type" value="Genomic_DNA"/>
</dbReference>